<comment type="caution">
    <text evidence="5">The sequence shown here is derived from an EMBL/GenBank/DDBJ whole genome shotgun (WGS) entry which is preliminary data.</text>
</comment>
<keyword evidence="6" id="KW-1185">Reference proteome</keyword>
<feature type="signal peptide" evidence="2">
    <location>
        <begin position="1"/>
        <end position="23"/>
    </location>
</feature>
<evidence type="ECO:0000256" key="1">
    <source>
        <dbReference type="ARBA" id="ARBA00022729"/>
    </source>
</evidence>
<evidence type="ECO:0000259" key="3">
    <source>
        <dbReference type="Pfam" id="PF02563"/>
    </source>
</evidence>
<dbReference type="InterPro" id="IPR019554">
    <property type="entry name" value="Soluble_ligand-bd"/>
</dbReference>
<dbReference type="InterPro" id="IPR049712">
    <property type="entry name" value="Poly_export"/>
</dbReference>
<dbReference type="Pfam" id="PF02563">
    <property type="entry name" value="Poly_export"/>
    <property type="match status" value="1"/>
</dbReference>
<dbReference type="PANTHER" id="PTHR33619">
    <property type="entry name" value="POLYSACCHARIDE EXPORT PROTEIN GFCE-RELATED"/>
    <property type="match status" value="1"/>
</dbReference>
<gene>
    <name evidence="5" type="ORF">EDD52_11836</name>
</gene>
<evidence type="ECO:0000313" key="5">
    <source>
        <dbReference type="EMBL" id="TCS59825.1"/>
    </source>
</evidence>
<dbReference type="AlphaFoldDB" id="A0A4R3J3Q8"/>
<proteinExistence type="predicted"/>
<feature type="domain" description="Soluble ligand binding" evidence="4">
    <location>
        <begin position="114"/>
        <end position="161"/>
    </location>
</feature>
<name>A0A4R3J3Q8_9RHOB</name>
<feature type="domain" description="Polysaccharide export protein N-terminal" evidence="3">
    <location>
        <begin position="22"/>
        <end position="98"/>
    </location>
</feature>
<dbReference type="Gene3D" id="3.10.560.10">
    <property type="entry name" value="Outer membrane lipoprotein wza domain like"/>
    <property type="match status" value="1"/>
</dbReference>
<dbReference type="PANTHER" id="PTHR33619:SF3">
    <property type="entry name" value="POLYSACCHARIDE EXPORT PROTEIN GFCE-RELATED"/>
    <property type="match status" value="1"/>
</dbReference>
<evidence type="ECO:0000256" key="2">
    <source>
        <dbReference type="SAM" id="SignalP"/>
    </source>
</evidence>
<dbReference type="Gene3D" id="3.30.1950.10">
    <property type="entry name" value="wza like domain"/>
    <property type="match status" value="1"/>
</dbReference>
<evidence type="ECO:0000259" key="4">
    <source>
        <dbReference type="Pfam" id="PF10531"/>
    </source>
</evidence>
<dbReference type="OrthoDB" id="197007at2"/>
<reference evidence="5 6" key="1">
    <citation type="submission" date="2019-03" db="EMBL/GenBank/DDBJ databases">
        <title>Genomic Encyclopedia of Type Strains, Phase IV (KMG-IV): sequencing the most valuable type-strain genomes for metagenomic binning, comparative biology and taxonomic classification.</title>
        <authorList>
            <person name="Goeker M."/>
        </authorList>
    </citation>
    <scope>NUCLEOTIDE SEQUENCE [LARGE SCALE GENOMIC DNA]</scope>
    <source>
        <strain evidence="5 6">DSM 104836</strain>
    </source>
</reference>
<sequence length="202" mass="21916">MIRLALSGVFAVCMFFIATVASAQSSYRVQQGDILTIEVLEDPELSRSTVVLPDGNFSFPYAGTLRAGGRTVSQIESSIRGAISSNFANPPTVFVSVQPAEREPEEPEEPEMIKIYMLGEVGTPGLVELEPGSTILHAIAMAGGPSRFAATKRIQLRRTDSRGRQSVSTLNYKAMSQGAGLRQDVILKDGDVILVPERRLFE</sequence>
<dbReference type="InterPro" id="IPR003715">
    <property type="entry name" value="Poly_export_N"/>
</dbReference>
<protein>
    <submittedName>
        <fullName evidence="5">Polysaccharide export outer membrane protein</fullName>
    </submittedName>
</protein>
<feature type="chain" id="PRO_5020566046" evidence="2">
    <location>
        <begin position="24"/>
        <end position="202"/>
    </location>
</feature>
<accession>A0A4R3J3Q8</accession>
<dbReference type="EMBL" id="SLZU01000018">
    <property type="protein sequence ID" value="TCS59825.1"/>
    <property type="molecule type" value="Genomic_DNA"/>
</dbReference>
<dbReference type="Pfam" id="PF10531">
    <property type="entry name" value="SLBB"/>
    <property type="match status" value="1"/>
</dbReference>
<keyword evidence="1 2" id="KW-0732">Signal</keyword>
<evidence type="ECO:0000313" key="6">
    <source>
        <dbReference type="Proteomes" id="UP000295696"/>
    </source>
</evidence>
<dbReference type="Proteomes" id="UP000295696">
    <property type="component" value="Unassembled WGS sequence"/>
</dbReference>
<dbReference type="GO" id="GO:0015159">
    <property type="term" value="F:polysaccharide transmembrane transporter activity"/>
    <property type="evidence" value="ECO:0007669"/>
    <property type="project" value="InterPro"/>
</dbReference>
<organism evidence="5 6">
    <name type="scientific">Primorskyibacter sedentarius</name>
    <dbReference type="NCBI Taxonomy" id="745311"/>
    <lineage>
        <taxon>Bacteria</taxon>
        <taxon>Pseudomonadati</taxon>
        <taxon>Pseudomonadota</taxon>
        <taxon>Alphaproteobacteria</taxon>
        <taxon>Rhodobacterales</taxon>
        <taxon>Roseobacteraceae</taxon>
        <taxon>Primorskyibacter</taxon>
    </lineage>
</organism>